<feature type="compositionally biased region" description="Polar residues" evidence="1">
    <location>
        <begin position="86"/>
        <end position="96"/>
    </location>
</feature>
<accession>A0A9W7TFY6</accession>
<organism evidence="2 3">
    <name type="scientific">Triplophysa rosa</name>
    <name type="common">Cave loach</name>
    <dbReference type="NCBI Taxonomy" id="992332"/>
    <lineage>
        <taxon>Eukaryota</taxon>
        <taxon>Metazoa</taxon>
        <taxon>Chordata</taxon>
        <taxon>Craniata</taxon>
        <taxon>Vertebrata</taxon>
        <taxon>Euteleostomi</taxon>
        <taxon>Actinopterygii</taxon>
        <taxon>Neopterygii</taxon>
        <taxon>Teleostei</taxon>
        <taxon>Ostariophysi</taxon>
        <taxon>Cypriniformes</taxon>
        <taxon>Nemacheilidae</taxon>
        <taxon>Triplophysa</taxon>
    </lineage>
</organism>
<protein>
    <submittedName>
        <fullName evidence="2">Uncharacterized protein</fullName>
    </submittedName>
</protein>
<feature type="compositionally biased region" description="Pro residues" evidence="1">
    <location>
        <begin position="432"/>
        <end position="442"/>
    </location>
</feature>
<evidence type="ECO:0000256" key="1">
    <source>
        <dbReference type="SAM" id="MobiDB-lite"/>
    </source>
</evidence>
<feature type="compositionally biased region" description="Basic residues" evidence="1">
    <location>
        <begin position="387"/>
        <end position="399"/>
    </location>
</feature>
<feature type="compositionally biased region" description="Basic and acidic residues" evidence="1">
    <location>
        <begin position="503"/>
        <end position="516"/>
    </location>
</feature>
<feature type="region of interest" description="Disordered" evidence="1">
    <location>
        <begin position="64"/>
        <end position="163"/>
    </location>
</feature>
<feature type="compositionally biased region" description="Polar residues" evidence="1">
    <location>
        <begin position="728"/>
        <end position="737"/>
    </location>
</feature>
<gene>
    <name evidence="2" type="ORF">IRJ41_012222</name>
</gene>
<feature type="compositionally biased region" description="Polar residues" evidence="1">
    <location>
        <begin position="550"/>
        <end position="559"/>
    </location>
</feature>
<evidence type="ECO:0000313" key="2">
    <source>
        <dbReference type="EMBL" id="KAI7796031.1"/>
    </source>
</evidence>
<proteinExistence type="predicted"/>
<feature type="compositionally biased region" description="Polar residues" evidence="1">
    <location>
        <begin position="590"/>
        <end position="599"/>
    </location>
</feature>
<feature type="region of interest" description="Disordered" evidence="1">
    <location>
        <begin position="717"/>
        <end position="744"/>
    </location>
</feature>
<comment type="caution">
    <text evidence="2">The sequence shown here is derived from an EMBL/GenBank/DDBJ whole genome shotgun (WGS) entry which is preliminary data.</text>
</comment>
<feature type="compositionally biased region" description="Pro residues" evidence="1">
    <location>
        <begin position="291"/>
        <end position="301"/>
    </location>
</feature>
<evidence type="ECO:0000313" key="3">
    <source>
        <dbReference type="Proteomes" id="UP001059041"/>
    </source>
</evidence>
<dbReference type="Proteomes" id="UP001059041">
    <property type="component" value="Linkage Group LG19"/>
</dbReference>
<feature type="compositionally biased region" description="Basic residues" evidence="1">
    <location>
        <begin position="533"/>
        <end position="544"/>
    </location>
</feature>
<name>A0A9W7TFY6_TRIRA</name>
<dbReference type="EMBL" id="JAFHDT010000019">
    <property type="protein sequence ID" value="KAI7796031.1"/>
    <property type="molecule type" value="Genomic_DNA"/>
</dbReference>
<reference evidence="2" key="1">
    <citation type="submission" date="2021-02" db="EMBL/GenBank/DDBJ databases">
        <title>Comparative genomics reveals that relaxation of natural selection precedes convergent phenotypic evolution of cavefish.</title>
        <authorList>
            <person name="Peng Z."/>
        </authorList>
    </citation>
    <scope>NUCLEOTIDE SEQUENCE</scope>
    <source>
        <tissue evidence="2">Muscle</tissue>
    </source>
</reference>
<sequence length="793" mass="87630">MRLPVDFIRECHPKMSWANFAWDLEDVEDEPDITLPSWGKTKANDPVPSAPVQKTVKRLKNAFAQKQELVEQEASIDPPVTADPAPSSQGPQNGNMDMTKDPASADVSSSANKNRKGRNKMCFPQKETRSTNLCMLEKGQHLSTKPRVPRQPAPVPESSAQDEMMLEFPSLDVYRMSSPVASEPKKTGVSFAEQQELVVQEASIETPVPADPAPPSEEPTIKDPQNVENNMDKPEDPDVSSTSPAVSKRKKKSRRARDAIYLLLDQKMRTELESDSNIENTCMLEDRQQLPPEPPVTPTPDPEPEHSASDVSITSPGASDGKTKKKKRVSFAENVELIEQEASVEPPVPADPTPQSEEPTIKDPQNVENNMDNPEDPDVSTTPPVVSKKKKKKSRRGRNKFCSPEEQEMRTELESDSNIENMCMLEDRQQLPPEPPVTPTPDPEPDPATSKVLEDPASDPPATSEENKNKKKNRIPLALKQMLGGQEASIDLPVTVDPAPPSEEPKIEDPQKKPEDPASADGSSTPPGASVSSKKKSRRGRNKTRFPQMQEISSTLETDSSNKDQCMLLDLSEEPGVTPTPAPVPEHQAPATSSSTMNVVSPRDGPINTPAESTGSVLMRSYECSVEDLCRMMDEVHLSSEPWVTPTPAPVPQCHRLVSSSSKPLLQPATFVFISPPAFASPEKKKKKRRSLKPEYSYIKDLCRKLKRLHLSRKYREKPKPAHVPQNDLVSSSSEMNGVSPLNKPKPVLQPATFVFKRRPEFGFAQMEVMRSSSKTDSSVEELCRLLDGLHLS</sequence>
<dbReference type="AlphaFoldDB" id="A0A9W7TFY6"/>
<feature type="region of interest" description="Disordered" evidence="1">
    <location>
        <begin position="33"/>
        <end position="52"/>
    </location>
</feature>
<feature type="region of interest" description="Disordered" evidence="1">
    <location>
        <begin position="179"/>
        <end position="613"/>
    </location>
</feature>
<dbReference type="PRINTS" id="PR01217">
    <property type="entry name" value="PRICHEXTENSN"/>
</dbReference>
<keyword evidence="3" id="KW-1185">Reference proteome</keyword>